<dbReference type="Proteomes" id="UP001139451">
    <property type="component" value="Unassembled WGS sequence"/>
</dbReference>
<reference evidence="3" key="1">
    <citation type="submission" date="2022-05" db="EMBL/GenBank/DDBJ databases">
        <title>Sphingomonas sp. strain MG17 Genome sequencing and assembly.</title>
        <authorList>
            <person name="Kim I."/>
        </authorList>
    </citation>
    <scope>NUCLEOTIDE SEQUENCE</scope>
    <source>
        <strain evidence="3">MG17</strain>
    </source>
</reference>
<dbReference type="PANTHER" id="PTHR48081:SF8">
    <property type="entry name" value="ALPHA_BETA HYDROLASE FOLD-3 DOMAIN-CONTAINING PROTEIN-RELATED"/>
    <property type="match status" value="1"/>
</dbReference>
<dbReference type="InterPro" id="IPR029058">
    <property type="entry name" value="AB_hydrolase_fold"/>
</dbReference>
<evidence type="ECO:0000256" key="1">
    <source>
        <dbReference type="ARBA" id="ARBA00022801"/>
    </source>
</evidence>
<dbReference type="SUPFAM" id="SSF53474">
    <property type="entry name" value="alpha/beta-Hydrolases"/>
    <property type="match status" value="1"/>
</dbReference>
<comment type="caution">
    <text evidence="3">The sequence shown here is derived from an EMBL/GenBank/DDBJ whole genome shotgun (WGS) entry which is preliminary data.</text>
</comment>
<evidence type="ECO:0000313" key="4">
    <source>
        <dbReference type="Proteomes" id="UP001139451"/>
    </source>
</evidence>
<dbReference type="GO" id="GO:0016787">
    <property type="term" value="F:hydrolase activity"/>
    <property type="evidence" value="ECO:0007669"/>
    <property type="project" value="UniProtKB-KW"/>
</dbReference>
<accession>A0A9X2HR77</accession>
<evidence type="ECO:0000259" key="2">
    <source>
        <dbReference type="Pfam" id="PF07859"/>
    </source>
</evidence>
<dbReference type="Gene3D" id="3.40.50.1820">
    <property type="entry name" value="alpha/beta hydrolase"/>
    <property type="match status" value="1"/>
</dbReference>
<dbReference type="EMBL" id="JAMLDX010000015">
    <property type="protein sequence ID" value="MCP3732109.1"/>
    <property type="molecule type" value="Genomic_DNA"/>
</dbReference>
<evidence type="ECO:0000313" key="3">
    <source>
        <dbReference type="EMBL" id="MCP3732109.1"/>
    </source>
</evidence>
<dbReference type="Pfam" id="PF07859">
    <property type="entry name" value="Abhydrolase_3"/>
    <property type="match status" value="1"/>
</dbReference>
<dbReference type="InterPro" id="IPR013094">
    <property type="entry name" value="AB_hydrolase_3"/>
</dbReference>
<feature type="domain" description="Alpha/beta hydrolase fold-3" evidence="2">
    <location>
        <begin position="74"/>
        <end position="283"/>
    </location>
</feature>
<keyword evidence="1 3" id="KW-0378">Hydrolase</keyword>
<organism evidence="3 4">
    <name type="scientific">Sphingomonas tagetis</name>
    <dbReference type="NCBI Taxonomy" id="2949092"/>
    <lineage>
        <taxon>Bacteria</taxon>
        <taxon>Pseudomonadati</taxon>
        <taxon>Pseudomonadota</taxon>
        <taxon>Alphaproteobacteria</taxon>
        <taxon>Sphingomonadales</taxon>
        <taxon>Sphingomonadaceae</taxon>
        <taxon>Sphingomonas</taxon>
    </lineage>
</organism>
<gene>
    <name evidence="3" type="ORF">M9978_16930</name>
</gene>
<sequence>MLDPQLAALAEFRPRSTALATAPSAMIEALMAKPVPAAEDVEKHEVFIDASQPDRQVRCLIYRRKARTGLNPVILYMHGGGYLQGSAEMGEASHLHLARELDALVISIDYRLSPMTRFPGALEDCYAALRWVYCQGGAWDADLSRVMVSGASAGGGLAAGLALLARDRGEFQIHFQHLIYPMLDDRSGMPGVAPACTGEYVWTPEANVFAWQSLLGDDPASMSPSPYAAPARATDVSGLPPAFIACGAIDLFIVENVAYARKLICAGVPTELHVYAGAPHGFHLIGEADVTRSANRDSFNALARAAGVREHDRRAA</sequence>
<dbReference type="AlphaFoldDB" id="A0A9X2HR77"/>
<dbReference type="PANTHER" id="PTHR48081">
    <property type="entry name" value="AB HYDROLASE SUPERFAMILY PROTEIN C4A8.06C"/>
    <property type="match status" value="1"/>
</dbReference>
<keyword evidence="4" id="KW-1185">Reference proteome</keyword>
<protein>
    <submittedName>
        <fullName evidence="3">Alpha/beta hydrolase</fullName>
    </submittedName>
</protein>
<name>A0A9X2HR77_9SPHN</name>
<dbReference type="InterPro" id="IPR050300">
    <property type="entry name" value="GDXG_lipolytic_enzyme"/>
</dbReference>
<proteinExistence type="predicted"/>